<dbReference type="Pfam" id="PF01471">
    <property type="entry name" value="PG_binding_1"/>
    <property type="match status" value="4"/>
</dbReference>
<dbReference type="InterPro" id="IPR039564">
    <property type="entry name" value="Peptidase_C39-like"/>
</dbReference>
<dbReference type="Gene3D" id="1.10.101.10">
    <property type="entry name" value="PGBD-like superfamily/PGBD"/>
    <property type="match status" value="4"/>
</dbReference>
<name>A0ABN1WBW4_9PSEU</name>
<evidence type="ECO:0000259" key="3">
    <source>
        <dbReference type="Pfam" id="PF13529"/>
    </source>
</evidence>
<evidence type="ECO:0008006" key="6">
    <source>
        <dbReference type="Google" id="ProtNLM"/>
    </source>
</evidence>
<feature type="domain" description="Peptidoglycan binding-like" evidence="2">
    <location>
        <begin position="148"/>
        <end position="199"/>
    </location>
</feature>
<evidence type="ECO:0000313" key="4">
    <source>
        <dbReference type="EMBL" id="GAA1244940.1"/>
    </source>
</evidence>
<feature type="signal peptide" evidence="1">
    <location>
        <begin position="1"/>
        <end position="35"/>
    </location>
</feature>
<dbReference type="Proteomes" id="UP001500653">
    <property type="component" value="Unassembled WGS sequence"/>
</dbReference>
<comment type="caution">
    <text evidence="4">The sequence shown here is derived from an EMBL/GenBank/DDBJ whole genome shotgun (WGS) entry which is preliminary data.</text>
</comment>
<gene>
    <name evidence="4" type="ORF">GCM10009676_33520</name>
</gene>
<evidence type="ECO:0000259" key="2">
    <source>
        <dbReference type="Pfam" id="PF01471"/>
    </source>
</evidence>
<accession>A0ABN1WBW4</accession>
<feature type="domain" description="Peptidoglycan binding-like" evidence="2">
    <location>
        <begin position="216"/>
        <end position="252"/>
    </location>
</feature>
<dbReference type="InterPro" id="IPR052905">
    <property type="entry name" value="LD-transpeptidase_YkuD-like"/>
</dbReference>
<dbReference type="InterPro" id="IPR006311">
    <property type="entry name" value="TAT_signal"/>
</dbReference>
<dbReference type="InterPro" id="IPR002477">
    <property type="entry name" value="Peptidoglycan-bd-like"/>
</dbReference>
<feature type="domain" description="Peptidase C39-like" evidence="3">
    <location>
        <begin position="275"/>
        <end position="398"/>
    </location>
</feature>
<feature type="domain" description="Peptidoglycan binding-like" evidence="2">
    <location>
        <begin position="104"/>
        <end position="140"/>
    </location>
</feature>
<dbReference type="PANTHER" id="PTHR41533:SF1">
    <property type="entry name" value="L,D-TRANSPEPTIDASE YCBB-RELATED"/>
    <property type="match status" value="1"/>
</dbReference>
<dbReference type="Gene3D" id="3.90.70.10">
    <property type="entry name" value="Cysteine proteinases"/>
    <property type="match status" value="1"/>
</dbReference>
<feature type="chain" id="PRO_5047237937" description="Peptidoglycan hydrolase-like protein with peptidoglycan-binding domain" evidence="1">
    <location>
        <begin position="36"/>
        <end position="426"/>
    </location>
</feature>
<sequence length="426" mass="44158">MKNLRPVTRRSMLRGSAAVGMAAATSVLIPTSAQAGTMADTQRSLKGLYYYRGVIDGHNGPMTTSAVKDFQSDRGLEKDGYAGPVTQGELAKVVKAVQSAVGVGADGDYGPVTESAVKKFQSSEGLSVDGYAGAKTMAALGVQRKKSASVADTQRSLKGLYYYRGVIDGHNGPMTTSAVKDFQSDRGLEKDGYAGPVTQGELAKVVKAVQSAVGVGADGDYGPVTESAVKKFQSSEGLSVDGYAGAKTMAALGVQRKKGSDPDPDPGGSGDLIVINQMATGPMSDENCGPTSAVITLYALGRPPSGSHKQAVMNMREACQIPADTWGADVKHLIRGLGAYDTNARKVNYASALAAAADGKPVILNVNHGVLLGGAPSYGHYVVARGTNSAGDFYVSDPGRASFGIKLYTRSRLEAAARYDRGIIVG</sequence>
<dbReference type="SUPFAM" id="SSF47090">
    <property type="entry name" value="PGBD-like"/>
    <property type="match status" value="4"/>
</dbReference>
<organism evidence="4 5">
    <name type="scientific">Prauserella halophila</name>
    <dbReference type="NCBI Taxonomy" id="185641"/>
    <lineage>
        <taxon>Bacteria</taxon>
        <taxon>Bacillati</taxon>
        <taxon>Actinomycetota</taxon>
        <taxon>Actinomycetes</taxon>
        <taxon>Pseudonocardiales</taxon>
        <taxon>Pseudonocardiaceae</taxon>
        <taxon>Prauserella</taxon>
    </lineage>
</organism>
<dbReference type="InterPro" id="IPR036365">
    <property type="entry name" value="PGBD-like_sf"/>
</dbReference>
<keyword evidence="1" id="KW-0732">Signal</keyword>
<feature type="domain" description="Peptidoglycan binding-like" evidence="2">
    <location>
        <begin position="41"/>
        <end position="87"/>
    </location>
</feature>
<proteinExistence type="predicted"/>
<keyword evidence="5" id="KW-1185">Reference proteome</keyword>
<dbReference type="EMBL" id="BAAALN010000010">
    <property type="protein sequence ID" value="GAA1244940.1"/>
    <property type="molecule type" value="Genomic_DNA"/>
</dbReference>
<dbReference type="Pfam" id="PF13529">
    <property type="entry name" value="Peptidase_C39_2"/>
    <property type="match status" value="1"/>
</dbReference>
<dbReference type="RefSeq" id="WP_253866205.1">
    <property type="nucleotide sequence ID" value="NZ_BAAALN010000010.1"/>
</dbReference>
<dbReference type="PROSITE" id="PS51318">
    <property type="entry name" value="TAT"/>
    <property type="match status" value="1"/>
</dbReference>
<dbReference type="PANTHER" id="PTHR41533">
    <property type="entry name" value="L,D-TRANSPEPTIDASE HI_1667-RELATED"/>
    <property type="match status" value="1"/>
</dbReference>
<dbReference type="InterPro" id="IPR036366">
    <property type="entry name" value="PGBDSf"/>
</dbReference>
<protein>
    <recommendedName>
        <fullName evidence="6">Peptidoglycan hydrolase-like protein with peptidoglycan-binding domain</fullName>
    </recommendedName>
</protein>
<evidence type="ECO:0000256" key="1">
    <source>
        <dbReference type="SAM" id="SignalP"/>
    </source>
</evidence>
<reference evidence="4 5" key="1">
    <citation type="journal article" date="2019" name="Int. J. Syst. Evol. Microbiol.">
        <title>The Global Catalogue of Microorganisms (GCM) 10K type strain sequencing project: providing services to taxonomists for standard genome sequencing and annotation.</title>
        <authorList>
            <consortium name="The Broad Institute Genomics Platform"/>
            <consortium name="The Broad Institute Genome Sequencing Center for Infectious Disease"/>
            <person name="Wu L."/>
            <person name="Ma J."/>
        </authorList>
    </citation>
    <scope>NUCLEOTIDE SEQUENCE [LARGE SCALE GENOMIC DNA]</scope>
    <source>
        <strain evidence="4 5">JCM 13023</strain>
    </source>
</reference>
<evidence type="ECO:0000313" key="5">
    <source>
        <dbReference type="Proteomes" id="UP001500653"/>
    </source>
</evidence>